<evidence type="ECO:0008006" key="3">
    <source>
        <dbReference type="Google" id="ProtNLM"/>
    </source>
</evidence>
<keyword evidence="2" id="KW-1185">Reference proteome</keyword>
<accession>A0A4R9JSN2</accession>
<proteinExistence type="predicted"/>
<name>A0A4R9JSN2_9LEPT</name>
<dbReference type="AlphaFoldDB" id="A0A4R9JSN2"/>
<dbReference type="OrthoDB" id="331010at2"/>
<dbReference type="EMBL" id="RQGG01000028">
    <property type="protein sequence ID" value="TGL52996.1"/>
    <property type="molecule type" value="Genomic_DNA"/>
</dbReference>
<dbReference type="Proteomes" id="UP000297609">
    <property type="component" value="Unassembled WGS sequence"/>
</dbReference>
<evidence type="ECO:0000313" key="1">
    <source>
        <dbReference type="EMBL" id="TGL52996.1"/>
    </source>
</evidence>
<evidence type="ECO:0000313" key="2">
    <source>
        <dbReference type="Proteomes" id="UP000297609"/>
    </source>
</evidence>
<organism evidence="1 2">
    <name type="scientific">Leptospira kemamanensis</name>
    <dbReference type="NCBI Taxonomy" id="2484942"/>
    <lineage>
        <taxon>Bacteria</taxon>
        <taxon>Pseudomonadati</taxon>
        <taxon>Spirochaetota</taxon>
        <taxon>Spirochaetia</taxon>
        <taxon>Leptospirales</taxon>
        <taxon>Leptospiraceae</taxon>
        <taxon>Leptospira</taxon>
    </lineage>
</organism>
<comment type="caution">
    <text evidence="1">The sequence shown here is derived from an EMBL/GenBank/DDBJ whole genome shotgun (WGS) entry which is preliminary data.</text>
</comment>
<protein>
    <recommendedName>
        <fullName evidence="3">Cys-rich protein</fullName>
    </recommendedName>
</protein>
<sequence>MKKYGILVLLLFSITIWDLSKNNLPQFGKKVSMNEAPKCKSMCESVKNCLSEEQRKLQDPKLVQFACEILCTKQFQLFDGCSQAILTSCQAGELCIKNLTKGLF</sequence>
<reference evidence="1" key="1">
    <citation type="journal article" date="2019" name="PLoS Negl. Trop. Dis.">
        <title>Revisiting the worldwide diversity of Leptospira species in the environment.</title>
        <authorList>
            <person name="Vincent A.T."/>
            <person name="Schiettekatte O."/>
            <person name="Bourhy P."/>
            <person name="Veyrier F.J."/>
            <person name="Picardeau M."/>
        </authorList>
    </citation>
    <scope>NUCLEOTIDE SEQUENCE [LARGE SCALE GENOMIC DNA]</scope>
    <source>
        <strain evidence="1">201702454</strain>
    </source>
</reference>
<dbReference type="RefSeq" id="WP_135619269.1">
    <property type="nucleotide sequence ID" value="NZ_RQGG01000028.1"/>
</dbReference>
<gene>
    <name evidence="1" type="ORF">EHQ59_08590</name>
</gene>